<dbReference type="AlphaFoldDB" id="A0A8H6J292"/>
<dbReference type="Proteomes" id="UP000639643">
    <property type="component" value="Unassembled WGS sequence"/>
</dbReference>
<comment type="caution">
    <text evidence="1">The sequence shown here is derived from an EMBL/GenBank/DDBJ whole genome shotgun (WGS) entry which is preliminary data.</text>
</comment>
<proteinExistence type="predicted"/>
<evidence type="ECO:0000313" key="2">
    <source>
        <dbReference type="Proteomes" id="UP000639643"/>
    </source>
</evidence>
<gene>
    <name evidence="1" type="ORF">CMUS01_14789</name>
</gene>
<dbReference type="EMBL" id="WIGM01001118">
    <property type="protein sequence ID" value="KAF6804696.1"/>
    <property type="molecule type" value="Genomic_DNA"/>
</dbReference>
<organism evidence="1 2">
    <name type="scientific">Colletotrichum musicola</name>
    <dbReference type="NCBI Taxonomy" id="2175873"/>
    <lineage>
        <taxon>Eukaryota</taxon>
        <taxon>Fungi</taxon>
        <taxon>Dikarya</taxon>
        <taxon>Ascomycota</taxon>
        <taxon>Pezizomycotina</taxon>
        <taxon>Sordariomycetes</taxon>
        <taxon>Hypocreomycetidae</taxon>
        <taxon>Glomerellales</taxon>
        <taxon>Glomerellaceae</taxon>
        <taxon>Colletotrichum</taxon>
        <taxon>Colletotrichum orchidearum species complex</taxon>
    </lineage>
</organism>
<evidence type="ECO:0000313" key="1">
    <source>
        <dbReference type="EMBL" id="KAF6804696.1"/>
    </source>
</evidence>
<keyword evidence="2" id="KW-1185">Reference proteome</keyword>
<protein>
    <submittedName>
        <fullName evidence="1">Uncharacterized protein</fullName>
    </submittedName>
</protein>
<accession>A0A8H6J292</accession>
<name>A0A8H6J292_9PEZI</name>
<sequence length="126" mass="13985">MVSFYNLAFNKSTIMHIAPSLNKRPGRSRALNSTLIYPDNFGRNHGHETFADSESLNAGGLNVITELRLDATWAWIAYEHSTHPPRRIGSWDREMGVHAQRRGLPLITATDSTGDGSYIGGHGHSR</sequence>
<reference evidence="1" key="1">
    <citation type="journal article" date="2020" name="Phytopathology">
        <title>Genome Sequence Resources of Colletotrichum truncatum, C. plurivorum, C. musicola, and C. sojae: Four Species Pathogenic to Soybean (Glycine max).</title>
        <authorList>
            <person name="Rogerio F."/>
            <person name="Boufleur T.R."/>
            <person name="Ciampi-Guillardi M."/>
            <person name="Sukno S.A."/>
            <person name="Thon M.R."/>
            <person name="Massola Junior N.S."/>
            <person name="Baroncelli R."/>
        </authorList>
    </citation>
    <scope>NUCLEOTIDE SEQUENCE</scope>
    <source>
        <strain evidence="1">LFN0074</strain>
    </source>
</reference>